<comment type="caution">
    <text evidence="2">The sequence shown here is derived from an EMBL/GenBank/DDBJ whole genome shotgun (WGS) entry which is preliminary data.</text>
</comment>
<organism evidence="2 3">
    <name type="scientific">Nocardiopsis mwathae</name>
    <dbReference type="NCBI Taxonomy" id="1472723"/>
    <lineage>
        <taxon>Bacteria</taxon>
        <taxon>Bacillati</taxon>
        <taxon>Actinomycetota</taxon>
        <taxon>Actinomycetes</taxon>
        <taxon>Streptosporangiales</taxon>
        <taxon>Nocardiopsidaceae</taxon>
        <taxon>Nocardiopsis</taxon>
    </lineage>
</organism>
<accession>A0A7X0D8U9</accession>
<evidence type="ECO:0000256" key="1">
    <source>
        <dbReference type="SAM" id="MobiDB-lite"/>
    </source>
</evidence>
<protein>
    <submittedName>
        <fullName evidence="2">Uncharacterized protein</fullName>
    </submittedName>
</protein>
<sequence length="75" mass="7963">MNASRNPTTGAWALARIARYLVIDPDTGCNRATQAEAFHSLPKAAPVRSSRPWTSFDEPESRSTSTSAVSAGRGG</sequence>
<evidence type="ECO:0000313" key="3">
    <source>
        <dbReference type="Proteomes" id="UP000546642"/>
    </source>
</evidence>
<gene>
    <name evidence="2" type="ORF">HNR23_004454</name>
</gene>
<keyword evidence="3" id="KW-1185">Reference proteome</keyword>
<dbReference type="EMBL" id="JACHDS010000001">
    <property type="protein sequence ID" value="MBB6174394.1"/>
    <property type="molecule type" value="Genomic_DNA"/>
</dbReference>
<proteinExistence type="predicted"/>
<dbReference type="RefSeq" id="WP_184078400.1">
    <property type="nucleotide sequence ID" value="NZ_JACHDS010000001.1"/>
</dbReference>
<name>A0A7X0D8U9_9ACTN</name>
<dbReference type="AlphaFoldDB" id="A0A7X0D8U9"/>
<evidence type="ECO:0000313" key="2">
    <source>
        <dbReference type="EMBL" id="MBB6174394.1"/>
    </source>
</evidence>
<reference evidence="2 3" key="1">
    <citation type="submission" date="2020-08" db="EMBL/GenBank/DDBJ databases">
        <title>Sequencing the genomes of 1000 actinobacteria strains.</title>
        <authorList>
            <person name="Klenk H.-P."/>
        </authorList>
    </citation>
    <scope>NUCLEOTIDE SEQUENCE [LARGE SCALE GENOMIC DNA]</scope>
    <source>
        <strain evidence="2 3">DSM 46659</strain>
    </source>
</reference>
<feature type="region of interest" description="Disordered" evidence="1">
    <location>
        <begin position="40"/>
        <end position="75"/>
    </location>
</feature>
<dbReference type="Proteomes" id="UP000546642">
    <property type="component" value="Unassembled WGS sequence"/>
</dbReference>